<keyword evidence="7" id="KW-1185">Reference proteome</keyword>
<dbReference type="InterPro" id="IPR029422">
    <property type="entry name" value="CCDC74_C"/>
</dbReference>
<dbReference type="OMA" id="ALYSDKW"/>
<dbReference type="InParanoid" id="B3S4F8"/>
<evidence type="ECO:0000259" key="5">
    <source>
        <dbReference type="Pfam" id="PF14917"/>
    </source>
</evidence>
<reference evidence="6 7" key="1">
    <citation type="journal article" date="2008" name="Nature">
        <title>The Trichoplax genome and the nature of placozoans.</title>
        <authorList>
            <person name="Srivastava M."/>
            <person name="Begovic E."/>
            <person name="Chapman J."/>
            <person name="Putnam N.H."/>
            <person name="Hellsten U."/>
            <person name="Kawashima T."/>
            <person name="Kuo A."/>
            <person name="Mitros T."/>
            <person name="Salamov A."/>
            <person name="Carpenter M.L."/>
            <person name="Signorovitch A.Y."/>
            <person name="Moreno M.A."/>
            <person name="Kamm K."/>
            <person name="Grimwood J."/>
            <person name="Schmutz J."/>
            <person name="Shapiro H."/>
            <person name="Grigoriev I.V."/>
            <person name="Buss L.W."/>
            <person name="Schierwater B."/>
            <person name="Dellaporta S.L."/>
            <person name="Rokhsar D.S."/>
        </authorList>
    </citation>
    <scope>NUCLEOTIDE SEQUENCE [LARGE SCALE GENOMIC DNA]</scope>
    <source>
        <strain evidence="6 7">Grell-BS-1999</strain>
    </source>
</reference>
<sequence>MAVLCCHRNHLIRKVSMSRSYNLPPLVNAPSWSRSRLERHKIPRSVNRDNITPSSTIVDPVIQMDGKLLPVPDGANPEQRIRHLDKSIEFLKEQHADILKGLHKEIEGLQSENKELQLKVIINQRLSTKPGSISDNNSSQGSRNGSSVSMSSTHGSKINEMKIASLTAEIKGLHEELSESQKMNSNLFKLLEDKEKLLAMSLNDTKKDELIDEKQLDVIGLATAEELPSSLSECQAVIKYLKLKSFQDQTELQRLKNNLREALYSDKWTPDAFLMAKAYIHENDSSREVQGFLYVDPSSVPPMKPKAASRAVIQYKRTQAAQKARLRKESAIDYDDR</sequence>
<dbReference type="InterPro" id="IPR040370">
    <property type="entry name" value="CCDC74A/CCDC74B/CCDC92"/>
</dbReference>
<dbReference type="CTD" id="6756213"/>
<evidence type="ECO:0000313" key="7">
    <source>
        <dbReference type="Proteomes" id="UP000009022"/>
    </source>
</evidence>
<dbReference type="PhylomeDB" id="B3S4F8"/>
<dbReference type="PANTHER" id="PTHR14882">
    <property type="entry name" value="COILED-COIL DOMAIN-CONTAINING 74A"/>
    <property type="match status" value="1"/>
</dbReference>
<evidence type="ECO:0008006" key="8">
    <source>
        <dbReference type="Google" id="ProtNLM"/>
    </source>
</evidence>
<dbReference type="Pfam" id="PF14916">
    <property type="entry name" value="CCDC92"/>
    <property type="match status" value="1"/>
</dbReference>
<dbReference type="RefSeq" id="XP_002115000.1">
    <property type="nucleotide sequence ID" value="XM_002114964.1"/>
</dbReference>
<dbReference type="STRING" id="10228.B3S4F8"/>
<evidence type="ECO:0000256" key="3">
    <source>
        <dbReference type="SAM" id="MobiDB-lite"/>
    </source>
</evidence>
<dbReference type="eggNOG" id="ENOG502S0SP">
    <property type="taxonomic scope" value="Eukaryota"/>
</dbReference>
<dbReference type="PANTHER" id="PTHR14882:SF5">
    <property type="entry name" value="COILED-COIL DOMAIN CONTAINING 74A"/>
    <property type="match status" value="1"/>
</dbReference>
<organism evidence="6 7">
    <name type="scientific">Trichoplax adhaerens</name>
    <name type="common">Trichoplax reptans</name>
    <dbReference type="NCBI Taxonomy" id="10228"/>
    <lineage>
        <taxon>Eukaryota</taxon>
        <taxon>Metazoa</taxon>
        <taxon>Placozoa</taxon>
        <taxon>Uniplacotomia</taxon>
        <taxon>Trichoplacea</taxon>
        <taxon>Trichoplacidae</taxon>
        <taxon>Trichoplax</taxon>
    </lineage>
</organism>
<evidence type="ECO:0000256" key="1">
    <source>
        <dbReference type="ARBA" id="ARBA00023054"/>
    </source>
</evidence>
<name>B3S4F8_TRIAD</name>
<dbReference type="AlphaFoldDB" id="B3S4F8"/>
<evidence type="ECO:0000259" key="4">
    <source>
        <dbReference type="Pfam" id="PF14916"/>
    </source>
</evidence>
<gene>
    <name evidence="6" type="ORF">TRIADDRAFT_59069</name>
</gene>
<dbReference type="InterPro" id="IPR039496">
    <property type="entry name" value="CCDC92/74_N"/>
</dbReference>
<accession>B3S4F8</accession>
<protein>
    <recommendedName>
        <fullName evidence="8">CCDC92/74 N-terminal domain-containing protein</fullName>
    </recommendedName>
</protein>
<dbReference type="KEGG" id="tad:TRIADDRAFT_59069"/>
<proteinExistence type="predicted"/>
<evidence type="ECO:0000313" key="6">
    <source>
        <dbReference type="EMBL" id="EDV22456.1"/>
    </source>
</evidence>
<feature type="compositionally biased region" description="Low complexity" evidence="3">
    <location>
        <begin position="134"/>
        <end position="154"/>
    </location>
</feature>
<dbReference type="Proteomes" id="UP000009022">
    <property type="component" value="Unassembled WGS sequence"/>
</dbReference>
<dbReference type="OrthoDB" id="2155209at2759"/>
<dbReference type="EMBL" id="DS985249">
    <property type="protein sequence ID" value="EDV22456.1"/>
    <property type="molecule type" value="Genomic_DNA"/>
</dbReference>
<feature type="domain" description="Coiled coil protein 74 C-terminal" evidence="5">
    <location>
        <begin position="228"/>
        <end position="285"/>
    </location>
</feature>
<evidence type="ECO:0000256" key="2">
    <source>
        <dbReference type="SAM" id="Coils"/>
    </source>
</evidence>
<feature type="region of interest" description="Disordered" evidence="3">
    <location>
        <begin position="129"/>
        <end position="154"/>
    </location>
</feature>
<feature type="domain" description="CCDC92/74 N-terminal" evidence="4">
    <location>
        <begin position="78"/>
        <end position="134"/>
    </location>
</feature>
<keyword evidence="1 2" id="KW-0175">Coiled coil</keyword>
<dbReference type="Pfam" id="PF14917">
    <property type="entry name" value="CCDC74_C"/>
    <property type="match status" value="1"/>
</dbReference>
<dbReference type="HOGENOM" id="CLU_718152_0_0_1"/>
<feature type="coiled-coil region" evidence="2">
    <location>
        <begin position="92"/>
        <end position="119"/>
    </location>
</feature>
<dbReference type="GeneID" id="6756213"/>